<reference evidence="3 4" key="1">
    <citation type="submission" date="2016-12" db="EMBL/GenBank/DDBJ databases">
        <title>The draft genome sequence of Actinophytocola xinjiangensis.</title>
        <authorList>
            <person name="Wang W."/>
            <person name="Yuan L."/>
        </authorList>
    </citation>
    <scope>NUCLEOTIDE SEQUENCE [LARGE SCALE GENOMIC DNA]</scope>
    <source>
        <strain evidence="3 4">CGMCC 4.4663</strain>
    </source>
</reference>
<feature type="region of interest" description="Disordered" evidence="1">
    <location>
        <begin position="235"/>
        <end position="260"/>
    </location>
</feature>
<dbReference type="EMBL" id="MSIF01000009">
    <property type="protein sequence ID" value="OLF09444.1"/>
    <property type="molecule type" value="Genomic_DNA"/>
</dbReference>
<gene>
    <name evidence="3" type="ORF">BLA60_19995</name>
</gene>
<organism evidence="3 4">
    <name type="scientific">Actinophytocola xinjiangensis</name>
    <dbReference type="NCBI Taxonomy" id="485602"/>
    <lineage>
        <taxon>Bacteria</taxon>
        <taxon>Bacillati</taxon>
        <taxon>Actinomycetota</taxon>
        <taxon>Actinomycetes</taxon>
        <taxon>Pseudonocardiales</taxon>
        <taxon>Pseudonocardiaceae</taxon>
    </lineage>
</organism>
<evidence type="ECO:0000256" key="2">
    <source>
        <dbReference type="SAM" id="Phobius"/>
    </source>
</evidence>
<evidence type="ECO:0000256" key="1">
    <source>
        <dbReference type="SAM" id="MobiDB-lite"/>
    </source>
</evidence>
<accession>A0A7Z0WKF9</accession>
<keyword evidence="2" id="KW-0472">Membrane</keyword>
<dbReference type="AlphaFoldDB" id="A0A7Z0WKF9"/>
<proteinExistence type="predicted"/>
<keyword evidence="2" id="KW-1133">Transmembrane helix</keyword>
<sequence length="260" mass="28156">MRTIRRGGDLGAERPTTTLSRVGIPAWVWFVVTVAAGIAGAAMLLRDRARLTSRNRERRRWAALRGWQFADTDLALPTQWSGGAIAFHGAGARDLLAADVVAGSTFTADGRRRVYVFDLDIGGRTAAVIAAVQCRRALPTLVELWLSSAPFQREHMPELLGPVGQRYAFVADLTAAHGLVTTELTEATEEIGADIAVTWIENGWVLAAAAPHATPSRLERLLRGIGEIADVLDPFDAETDPVGDHEPSGRHGERQSEPHD</sequence>
<comment type="caution">
    <text evidence="3">The sequence shown here is derived from an EMBL/GenBank/DDBJ whole genome shotgun (WGS) entry which is preliminary data.</text>
</comment>
<keyword evidence="4" id="KW-1185">Reference proteome</keyword>
<feature type="compositionally biased region" description="Basic and acidic residues" evidence="1">
    <location>
        <begin position="242"/>
        <end position="260"/>
    </location>
</feature>
<protein>
    <recommendedName>
        <fullName evidence="5">Secreted protein</fullName>
    </recommendedName>
</protein>
<evidence type="ECO:0000313" key="4">
    <source>
        <dbReference type="Proteomes" id="UP000185696"/>
    </source>
</evidence>
<evidence type="ECO:0000313" key="3">
    <source>
        <dbReference type="EMBL" id="OLF09444.1"/>
    </source>
</evidence>
<feature type="transmembrane region" description="Helical" evidence="2">
    <location>
        <begin position="26"/>
        <end position="45"/>
    </location>
</feature>
<keyword evidence="2" id="KW-0812">Transmembrane</keyword>
<dbReference type="Proteomes" id="UP000185696">
    <property type="component" value="Unassembled WGS sequence"/>
</dbReference>
<evidence type="ECO:0008006" key="5">
    <source>
        <dbReference type="Google" id="ProtNLM"/>
    </source>
</evidence>
<name>A0A7Z0WKF9_9PSEU</name>